<feature type="transmembrane region" description="Helical" evidence="2">
    <location>
        <begin position="160"/>
        <end position="180"/>
    </location>
</feature>
<feature type="transmembrane region" description="Helical" evidence="2">
    <location>
        <begin position="123"/>
        <end position="148"/>
    </location>
</feature>
<dbReference type="OrthoDB" id="9781927at2"/>
<feature type="transmembrane region" description="Helical" evidence="2">
    <location>
        <begin position="62"/>
        <end position="81"/>
    </location>
</feature>
<dbReference type="AlphaFoldDB" id="A0A5C8NLB2"/>
<dbReference type="PANTHER" id="PTHR40031:SF1">
    <property type="entry name" value="MEMBRANE-BOUND METAL-DEPENDENT HYDROLASE"/>
    <property type="match status" value="1"/>
</dbReference>
<evidence type="ECO:0000313" key="3">
    <source>
        <dbReference type="EMBL" id="TXL62634.1"/>
    </source>
</evidence>
<proteinExistence type="predicted"/>
<name>A0A5C8NLB2_9BURK</name>
<dbReference type="Pfam" id="PF04307">
    <property type="entry name" value="YdjM"/>
    <property type="match status" value="1"/>
</dbReference>
<dbReference type="InterPro" id="IPR053170">
    <property type="entry name" value="Transcription_regulator"/>
</dbReference>
<evidence type="ECO:0000313" key="4">
    <source>
        <dbReference type="Proteomes" id="UP000321548"/>
    </source>
</evidence>
<evidence type="ECO:0000256" key="1">
    <source>
        <dbReference type="SAM" id="MobiDB-lite"/>
    </source>
</evidence>
<comment type="caution">
    <text evidence="3">The sequence shown here is derived from an EMBL/GenBank/DDBJ whole genome shotgun (WGS) entry which is preliminary data.</text>
</comment>
<dbReference type="RefSeq" id="WP_147705807.1">
    <property type="nucleotide sequence ID" value="NZ_VDUY01000009.1"/>
</dbReference>
<keyword evidence="2" id="KW-0472">Membrane</keyword>
<feature type="region of interest" description="Disordered" evidence="1">
    <location>
        <begin position="340"/>
        <end position="367"/>
    </location>
</feature>
<gene>
    <name evidence="3" type="ORF">FHP08_17570</name>
</gene>
<dbReference type="InterPro" id="IPR007404">
    <property type="entry name" value="YdjM-like"/>
</dbReference>
<feature type="transmembrane region" description="Helical" evidence="2">
    <location>
        <begin position="90"/>
        <end position="111"/>
    </location>
</feature>
<protein>
    <submittedName>
        <fullName evidence="3">Metal-dependent hydrolase</fullName>
    </submittedName>
</protein>
<organism evidence="3 4">
    <name type="scientific">Zeimonas arvi</name>
    <dbReference type="NCBI Taxonomy" id="2498847"/>
    <lineage>
        <taxon>Bacteria</taxon>
        <taxon>Pseudomonadati</taxon>
        <taxon>Pseudomonadota</taxon>
        <taxon>Betaproteobacteria</taxon>
        <taxon>Burkholderiales</taxon>
        <taxon>Burkholderiaceae</taxon>
        <taxon>Zeimonas</taxon>
    </lineage>
</organism>
<reference evidence="3 4" key="1">
    <citation type="submission" date="2019-06" db="EMBL/GenBank/DDBJ databases">
        <title>Quisquiliibacterium sp. nov., isolated from a maize field.</title>
        <authorList>
            <person name="Lin S.-Y."/>
            <person name="Tsai C.-F."/>
            <person name="Young C.-C."/>
        </authorList>
    </citation>
    <scope>NUCLEOTIDE SEQUENCE [LARGE SCALE GENOMIC DNA]</scope>
    <source>
        <strain evidence="3 4">CC-CFT501</strain>
    </source>
</reference>
<keyword evidence="2" id="KW-0812">Transmembrane</keyword>
<keyword evidence="4" id="KW-1185">Reference proteome</keyword>
<dbReference type="EMBL" id="VDUY01000009">
    <property type="protein sequence ID" value="TXL62634.1"/>
    <property type="molecule type" value="Genomic_DNA"/>
</dbReference>
<dbReference type="GO" id="GO:0016787">
    <property type="term" value="F:hydrolase activity"/>
    <property type="evidence" value="ECO:0007669"/>
    <property type="project" value="UniProtKB-KW"/>
</dbReference>
<dbReference type="PANTHER" id="PTHR40031">
    <property type="entry name" value="HYPOTHETICAL MEMBRANE SPANNING PROTEIN"/>
    <property type="match status" value="1"/>
</dbReference>
<sequence>MDSVSQIALGAAVGVATMGRRTAPWKAALWGGLCGTLPDLDALIDHGDAVSNMTLHRAETHALFWLTLASPVLAGLAALLARERDRFGRWWLATWLVLVTHPLLDAMTVYGTQLALPFSDWPWGVGSVFIIDPLYTLPLLIGLAVSLARRGAPGRLRANAIGLLLSTCYLGWSVLAQTIVEDRVRGALAAAGDPAAREVPMLVTPTAFNTVLWRVVVMRGERYDEGFVSLLDGARAPRFASFERGLPLHARVRELPAVERMTRFTHGFWRLAERDGRIVLTDLRMGQEPYYVFAFAVAALSPNPGLQPLTPVRVGGRQGMEVGASLRWLRDRALGADSFPPGFPARRTMPASAPHPDLPASRAGAAR</sequence>
<accession>A0A5C8NLB2</accession>
<keyword evidence="3" id="KW-0378">Hydrolase</keyword>
<keyword evidence="2" id="KW-1133">Transmembrane helix</keyword>
<evidence type="ECO:0000256" key="2">
    <source>
        <dbReference type="SAM" id="Phobius"/>
    </source>
</evidence>
<dbReference type="Proteomes" id="UP000321548">
    <property type="component" value="Unassembled WGS sequence"/>
</dbReference>